<dbReference type="OrthoDB" id="5428866at2759"/>
<reference evidence="2 3" key="1">
    <citation type="journal article" date="2018" name="Nat. Ecol. Evol.">
        <title>Pezizomycetes genomes reveal the molecular basis of ectomycorrhizal truffle lifestyle.</title>
        <authorList>
            <person name="Murat C."/>
            <person name="Payen T."/>
            <person name="Noel B."/>
            <person name="Kuo A."/>
            <person name="Morin E."/>
            <person name="Chen J."/>
            <person name="Kohler A."/>
            <person name="Krizsan K."/>
            <person name="Balestrini R."/>
            <person name="Da Silva C."/>
            <person name="Montanini B."/>
            <person name="Hainaut M."/>
            <person name="Levati E."/>
            <person name="Barry K.W."/>
            <person name="Belfiori B."/>
            <person name="Cichocki N."/>
            <person name="Clum A."/>
            <person name="Dockter R.B."/>
            <person name="Fauchery L."/>
            <person name="Guy J."/>
            <person name="Iotti M."/>
            <person name="Le Tacon F."/>
            <person name="Lindquist E.A."/>
            <person name="Lipzen A."/>
            <person name="Malagnac F."/>
            <person name="Mello A."/>
            <person name="Molinier V."/>
            <person name="Miyauchi S."/>
            <person name="Poulain J."/>
            <person name="Riccioni C."/>
            <person name="Rubini A."/>
            <person name="Sitrit Y."/>
            <person name="Splivallo R."/>
            <person name="Traeger S."/>
            <person name="Wang M."/>
            <person name="Zifcakova L."/>
            <person name="Wipf D."/>
            <person name="Zambonelli A."/>
            <person name="Paolocci F."/>
            <person name="Nowrousian M."/>
            <person name="Ottonello S."/>
            <person name="Baldrian P."/>
            <person name="Spatafora J.W."/>
            <person name="Henrissat B."/>
            <person name="Nagy L.G."/>
            <person name="Aury J.M."/>
            <person name="Wincker P."/>
            <person name="Grigoriev I.V."/>
            <person name="Bonfante P."/>
            <person name="Martin F.M."/>
        </authorList>
    </citation>
    <scope>NUCLEOTIDE SEQUENCE [LARGE SCALE GENOMIC DNA]</scope>
    <source>
        <strain evidence="2 3">120613-1</strain>
    </source>
</reference>
<feature type="compositionally biased region" description="Basic and acidic residues" evidence="1">
    <location>
        <begin position="29"/>
        <end position="50"/>
    </location>
</feature>
<evidence type="ECO:0000313" key="2">
    <source>
        <dbReference type="EMBL" id="RPA99277.1"/>
    </source>
</evidence>
<feature type="region of interest" description="Disordered" evidence="1">
    <location>
        <begin position="29"/>
        <end position="111"/>
    </location>
</feature>
<evidence type="ECO:0000313" key="3">
    <source>
        <dbReference type="Proteomes" id="UP000276215"/>
    </source>
</evidence>
<protein>
    <submittedName>
        <fullName evidence="2">Uncharacterized protein</fullName>
    </submittedName>
</protein>
<organism evidence="2 3">
    <name type="scientific">Choiromyces venosus 120613-1</name>
    <dbReference type="NCBI Taxonomy" id="1336337"/>
    <lineage>
        <taxon>Eukaryota</taxon>
        <taxon>Fungi</taxon>
        <taxon>Dikarya</taxon>
        <taxon>Ascomycota</taxon>
        <taxon>Pezizomycotina</taxon>
        <taxon>Pezizomycetes</taxon>
        <taxon>Pezizales</taxon>
        <taxon>Tuberaceae</taxon>
        <taxon>Choiromyces</taxon>
    </lineage>
</organism>
<gene>
    <name evidence="2" type="ORF">L873DRAFT_1789653</name>
</gene>
<proteinExistence type="predicted"/>
<dbReference type="AlphaFoldDB" id="A0A3N4JPU1"/>
<dbReference type="Proteomes" id="UP000276215">
    <property type="component" value="Unassembled WGS sequence"/>
</dbReference>
<name>A0A3N4JPU1_9PEZI</name>
<feature type="compositionally biased region" description="Basic and acidic residues" evidence="1">
    <location>
        <begin position="101"/>
        <end position="111"/>
    </location>
</feature>
<feature type="compositionally biased region" description="Low complexity" evidence="1">
    <location>
        <begin position="64"/>
        <end position="76"/>
    </location>
</feature>
<accession>A0A3N4JPU1</accession>
<dbReference type="EMBL" id="ML120388">
    <property type="protein sequence ID" value="RPA99277.1"/>
    <property type="molecule type" value="Genomic_DNA"/>
</dbReference>
<keyword evidence="3" id="KW-1185">Reference proteome</keyword>
<sequence length="111" mass="11814">MGNICSCGKSIREIKLEIGQLRNEIARVEREGAKKEDPGRGVEVGVDSRDGPSGAGGGGLHDQTTTTTTPTPTATRNTRRVKGHGRPGSSMAYQAVMEPLAQERARRVGRS</sequence>
<evidence type="ECO:0000256" key="1">
    <source>
        <dbReference type="SAM" id="MobiDB-lite"/>
    </source>
</evidence>